<feature type="transmembrane region" description="Helical" evidence="1">
    <location>
        <begin position="12"/>
        <end position="32"/>
    </location>
</feature>
<dbReference type="OrthoDB" id="308501at2157"/>
<dbReference type="STRING" id="1577791.Mpt1_c00040"/>
<dbReference type="InterPro" id="IPR042229">
    <property type="entry name" value="Listeria/Bacterioides_rpt_sf"/>
</dbReference>
<evidence type="ECO:0008006" key="4">
    <source>
        <dbReference type="Google" id="ProtNLM"/>
    </source>
</evidence>
<dbReference type="RefSeq" id="WP_048111100.1">
    <property type="nucleotide sequence ID" value="NZ_CP010070.1"/>
</dbReference>
<feature type="transmembrane region" description="Helical" evidence="1">
    <location>
        <begin position="1458"/>
        <end position="1478"/>
    </location>
</feature>
<sequence length="1564" mass="163849">MLKYIIGEQSRIALIVMILTLLVVTIVPIGLMEYGSTSEGVPSGTPISTPQELQDIVVNDPTAQYYLANDIFFGTEDLNGGIDIGILAVFDGTKGMTVTLTLPAGISIVMGSAGVNSQMVGFNNSTATATFNDVMLGNYTLMIGGTLSNGDTFALARLSNFVAGPSDPSDPAYPYHTILNTTFNSNGNFTPIGTASTPFKGTLDGNGHAIYGMNSAVFDMTLAVSGLFAYAQGATIINLGNVLDRNGAGWSFAASMEESYSGGIVGVSLGSTIRNCYNSIYVSAADNGSTDMGSAGGIIGTDSTGTTGTPSIIEDNWNGGRVVGLTANGRNVAGGGIIGCSRFSSIRGCNNSGAIFAVANVPGTGSDAIFVGGIAGYVNPLISSFQISDSFNTGVITGKSTYRDIRVGGIVGFFETDNAVMASPAIVRCYNSGTLDNQFYYLTGSNGSTQVGGIVGEINSTSHGGRPAPLIQQCYNTGNIKANSQFNIFSGGIVGEVDYASCRIFDCYNTGLMTSTGTGAANMRATGGIVGLASVYARNVILSNCYNNGTLDATGPATTKGGMIGLNNAPADNTGTSFFNCYSLDTVSALLFDGGANNPLRDQGTATPARGTNQASGRYTSTLMTQPTLANAQANTNSIYYTGTMTGTGLGAIGLATITGWNFNTTWTIDKNINGGYPTLRAFVQMVSLDANTESTVSDMNIFIGSNYYSQTDPQYPQYQLVGGRVTFWVEPTLNPDMGQTPQYQWQISTDGGSTWNPILGAVGQSFTLAPVIGTDSGTMYRAAVTSPGLSGSEISEPNTLYVLATVTANGTGLTRDTGFEPIGETDPDPEVLVYWDIPSLPIILTTAAGNDVPTDVVVTMGGAILDPTSDYTYDMAGGEVSLLIPTDGDIVITAVYTVTSDILHVEPDPETAEYDSKPTITINEDTGYALPSEIIVTMAGSVVAASDYTYDDSTGEIVFGVPVTGNIVISTAPCTVTYDANGGDTSSVPPQATDLLFNDTYTLSSTEPTHADVSGSPVLFMGWTLTQIAGVLAYGDADPTSSLVTSVTITSADVTVYAVWGIDTNNNGIPDVLEDEYSVIYNVNGGNADGPATQSNLLPDTYTLSSTEPTHADVSGSPVLFMGWTLTQIAGVLAYGDADPTSSLVTSVTITSADVTVYAVWGIDTNNNGIPDVLESVYTVTYNANGGNGSSVPAPETGLLSGDICTLSSTVPTHTNAVDGRAIVFIGWTLTKDTKIYAVGDTLPTTRTTVTVSSNVTVYAVWKYNSEPVIPPTPEPKQYTITAMADSGSTITPNGKVSVHQGDSQTFTFKAKEGCKITEVVIDGLYSLTQSQIDAGSYAFTNVMSNHTIKVKSVAVSTELGDITLTIDIVEGEGHAEYSIDNGTPIVYTTTVTLYAGENVSVAAFADDGYYFAEWDIPSVQTSPTLSFDDVRSSLHLDLHLEPNDNVVGDTNNHGSIWWVIALLAILAILFFILLWIRSGLFLTITTAKEAVEGAVVTYRIDKDDKTESGVKSSNSKGKLRISAKKNSVVTISAVAKDGHTAVGLPLIVVMEHRREHREIILK</sequence>
<protein>
    <recommendedName>
        <fullName evidence="4">Bacterial repeat domain-containing protein</fullName>
    </recommendedName>
</protein>
<dbReference type="KEGG" id="mear:Mpt1_c00040"/>
<dbReference type="EMBL" id="CP010070">
    <property type="protein sequence ID" value="AIZ55915.1"/>
    <property type="molecule type" value="Genomic_DNA"/>
</dbReference>
<organism evidence="2 3">
    <name type="scientific">Candidatus Methanoplasma termitum</name>
    <dbReference type="NCBI Taxonomy" id="1577791"/>
    <lineage>
        <taxon>Archaea</taxon>
        <taxon>Methanobacteriati</taxon>
        <taxon>Thermoplasmatota</taxon>
        <taxon>Thermoplasmata</taxon>
        <taxon>Methanomassiliicoccales</taxon>
        <taxon>Methanomassiliicoccaceae</taxon>
        <taxon>Candidatus Methanoplasma</taxon>
    </lineage>
</organism>
<gene>
    <name evidence="2" type="ORF">Mpt1_c00040</name>
</gene>
<dbReference type="HOGENOM" id="CLU_245759_0_0_2"/>
<reference evidence="2 3" key="1">
    <citation type="journal article" date="2014" name="Appl. Environ. Microbiol.">
        <title>Comparative Genome Analysis of 'Candidatus Methanoplasma termitum' Indicates a New Mode of Energy Metabolism in the Seventh Order of Methanogens.</title>
        <authorList>
            <person name="Lang K."/>
            <person name="Schuldes J."/>
            <person name="Klingl A."/>
            <person name="Poehlein A."/>
            <person name="Daniel R."/>
            <person name="Brune A."/>
        </authorList>
    </citation>
    <scope>NUCLEOTIDE SEQUENCE [LARGE SCALE GENOMIC DNA]</scope>
    <source>
        <strain evidence="3">Mpt1</strain>
    </source>
</reference>
<evidence type="ECO:0000313" key="2">
    <source>
        <dbReference type="EMBL" id="AIZ55915.1"/>
    </source>
</evidence>
<name>A0A0A7L9T2_9ARCH</name>
<evidence type="ECO:0000313" key="3">
    <source>
        <dbReference type="Proteomes" id="UP000030787"/>
    </source>
</evidence>
<proteinExistence type="predicted"/>
<keyword evidence="3" id="KW-1185">Reference proteome</keyword>
<dbReference type="Gene3D" id="2.60.40.4270">
    <property type="entry name" value="Listeria-Bacteroides repeat domain"/>
    <property type="match status" value="2"/>
</dbReference>
<keyword evidence="1" id="KW-0472">Membrane</keyword>
<dbReference type="Gene3D" id="2.160.20.110">
    <property type="match status" value="1"/>
</dbReference>
<accession>A0A0A7L9T2</accession>
<keyword evidence="1" id="KW-1133">Transmembrane helix</keyword>
<dbReference type="Proteomes" id="UP000030787">
    <property type="component" value="Chromosome"/>
</dbReference>
<dbReference type="GeneID" id="24817678"/>
<dbReference type="Gene3D" id="2.60.40.2700">
    <property type="match status" value="1"/>
</dbReference>
<evidence type="ECO:0000256" key="1">
    <source>
        <dbReference type="SAM" id="Phobius"/>
    </source>
</evidence>
<keyword evidence="1" id="KW-0812">Transmembrane</keyword>